<dbReference type="PATRIC" id="fig|742737.3.peg.2557"/>
<dbReference type="Proteomes" id="UP000005384">
    <property type="component" value="Unassembled WGS sequence"/>
</dbReference>
<evidence type="ECO:0000256" key="1">
    <source>
        <dbReference type="SAM" id="Phobius"/>
    </source>
</evidence>
<evidence type="ECO:0000313" key="3">
    <source>
        <dbReference type="Proteomes" id="UP000005384"/>
    </source>
</evidence>
<gene>
    <name evidence="2" type="ORF">HMPREF9473_02541</name>
</gene>
<organism evidence="2 3">
    <name type="scientific">Hungatella hathewayi WAL-18680</name>
    <dbReference type="NCBI Taxonomy" id="742737"/>
    <lineage>
        <taxon>Bacteria</taxon>
        <taxon>Bacillati</taxon>
        <taxon>Bacillota</taxon>
        <taxon>Clostridia</taxon>
        <taxon>Lachnospirales</taxon>
        <taxon>Lachnospiraceae</taxon>
        <taxon>Hungatella</taxon>
    </lineage>
</organism>
<name>G5IGB3_9FIRM</name>
<reference evidence="2 3" key="1">
    <citation type="submission" date="2011-08" db="EMBL/GenBank/DDBJ databases">
        <title>The Genome Sequence of Clostridium hathewayi WAL-18680.</title>
        <authorList>
            <consortium name="The Broad Institute Genome Sequencing Platform"/>
            <person name="Earl A."/>
            <person name="Ward D."/>
            <person name="Feldgarden M."/>
            <person name="Gevers D."/>
            <person name="Finegold S.M."/>
            <person name="Summanen P.H."/>
            <person name="Molitoris D.R."/>
            <person name="Song M."/>
            <person name="Daigneault M."/>
            <person name="Allen-Vercoe E."/>
            <person name="Young S.K."/>
            <person name="Zeng Q."/>
            <person name="Gargeya S."/>
            <person name="Fitzgerald M."/>
            <person name="Haas B."/>
            <person name="Abouelleil A."/>
            <person name="Alvarado L."/>
            <person name="Arachchi H.M."/>
            <person name="Berlin A."/>
            <person name="Brown A."/>
            <person name="Chapman S.B."/>
            <person name="Chen Z."/>
            <person name="Dunbar C."/>
            <person name="Freedman E."/>
            <person name="Gearin G."/>
            <person name="Gellesch M."/>
            <person name="Goldberg J."/>
            <person name="Griggs A."/>
            <person name="Gujja S."/>
            <person name="Heiman D."/>
            <person name="Howarth C."/>
            <person name="Larson L."/>
            <person name="Lui A."/>
            <person name="MacDonald P.J.P."/>
            <person name="Montmayeur A."/>
            <person name="Murphy C."/>
            <person name="Neiman D."/>
            <person name="Pearson M."/>
            <person name="Priest M."/>
            <person name="Roberts A."/>
            <person name="Saif S."/>
            <person name="Shea T."/>
            <person name="Shenoy N."/>
            <person name="Sisk P."/>
            <person name="Stolte C."/>
            <person name="Sykes S."/>
            <person name="Wortman J."/>
            <person name="Nusbaum C."/>
            <person name="Birren B."/>
        </authorList>
    </citation>
    <scope>NUCLEOTIDE SEQUENCE [LARGE SCALE GENOMIC DNA]</scope>
    <source>
        <strain evidence="2 3">WAL-18680</strain>
    </source>
</reference>
<evidence type="ECO:0000313" key="2">
    <source>
        <dbReference type="EMBL" id="EHI59475.1"/>
    </source>
</evidence>
<proteinExistence type="predicted"/>
<dbReference type="AlphaFoldDB" id="G5IGB3"/>
<sequence length="155" mass="17699">MIMGAFGIILLLMFMGIMVDMGLYFTSYRRLSAVTKYSSEEIQQMLPYYSFANDYESAFRTEFNKNLYEYGYTLDNVDRSTITRINTSRLGNPIISVEMDVALHDTYQCIFLPIIGISELPVNASRKTAQSYGIEKRYTAGMPVELWTGGVELDD</sequence>
<keyword evidence="1" id="KW-1133">Transmembrane helix</keyword>
<accession>G5IGB3</accession>
<keyword evidence="3" id="KW-1185">Reference proteome</keyword>
<comment type="caution">
    <text evidence="2">The sequence shown here is derived from an EMBL/GenBank/DDBJ whole genome shotgun (WGS) entry which is preliminary data.</text>
</comment>
<dbReference type="EMBL" id="ADLN01000057">
    <property type="protein sequence ID" value="EHI59475.1"/>
    <property type="molecule type" value="Genomic_DNA"/>
</dbReference>
<dbReference type="HOGENOM" id="CLU_1693114_0_0_9"/>
<keyword evidence="1" id="KW-0812">Transmembrane</keyword>
<keyword evidence="1" id="KW-0472">Membrane</keyword>
<feature type="transmembrane region" description="Helical" evidence="1">
    <location>
        <begin position="6"/>
        <end position="26"/>
    </location>
</feature>
<protein>
    <submittedName>
        <fullName evidence="2">Uncharacterized protein</fullName>
    </submittedName>
</protein>